<dbReference type="InterPro" id="IPR032466">
    <property type="entry name" value="Metal_Hydrolase"/>
</dbReference>
<dbReference type="PANTHER" id="PTHR10443:SF12">
    <property type="entry name" value="DIPEPTIDASE"/>
    <property type="match status" value="1"/>
</dbReference>
<protein>
    <submittedName>
        <fullName evidence="1">Dipeptidase</fullName>
    </submittedName>
</protein>
<name>A0ABS7CEX1_9BACL</name>
<proteinExistence type="predicted"/>
<dbReference type="SUPFAM" id="SSF51556">
    <property type="entry name" value="Metallo-dependent hydrolases"/>
    <property type="match status" value="1"/>
</dbReference>
<reference evidence="1 2" key="1">
    <citation type="submission" date="2021-07" db="EMBL/GenBank/DDBJ databases">
        <title>Paenibacillus radiodurans sp. nov., isolated from the southeastern edge of Tengger Desert.</title>
        <authorList>
            <person name="Zhang G."/>
        </authorList>
    </citation>
    <scope>NUCLEOTIDE SEQUENCE [LARGE SCALE GENOMIC DNA]</scope>
    <source>
        <strain evidence="1 2">CCM 7311</strain>
    </source>
</reference>
<dbReference type="PANTHER" id="PTHR10443">
    <property type="entry name" value="MICROSOMAL DIPEPTIDASE"/>
    <property type="match status" value="1"/>
</dbReference>
<feature type="non-terminal residue" evidence="1">
    <location>
        <position position="1"/>
    </location>
</feature>
<sequence>GLTWNNANWGADGVMEPRQGGLTAKGREFVAECNRLGILLDASHLSERSFWDVVDASGRPIIASHSNSREICNHPRNLSDDQIRALIAVDGLIGVTFVPQFVREGGRADMNDVLRHVERICGLGGGKQLVFGSDFDGIDTHVAGLSNPGELVNLKETLLKQYNAEQVQDFFAENALRFLTKHLPA</sequence>
<evidence type="ECO:0000313" key="2">
    <source>
        <dbReference type="Proteomes" id="UP001519887"/>
    </source>
</evidence>
<dbReference type="Gene3D" id="3.20.20.140">
    <property type="entry name" value="Metal-dependent hydrolases"/>
    <property type="match status" value="1"/>
</dbReference>
<comment type="caution">
    <text evidence="1">The sequence shown here is derived from an EMBL/GenBank/DDBJ whole genome shotgun (WGS) entry which is preliminary data.</text>
</comment>
<organism evidence="1 2">
    <name type="scientific">Paenibacillus sepulcri</name>
    <dbReference type="NCBI Taxonomy" id="359917"/>
    <lineage>
        <taxon>Bacteria</taxon>
        <taxon>Bacillati</taxon>
        <taxon>Bacillota</taxon>
        <taxon>Bacilli</taxon>
        <taxon>Bacillales</taxon>
        <taxon>Paenibacillaceae</taxon>
        <taxon>Paenibacillus</taxon>
    </lineage>
</organism>
<dbReference type="InterPro" id="IPR008257">
    <property type="entry name" value="Pept_M19"/>
</dbReference>
<accession>A0ABS7CEX1</accession>
<evidence type="ECO:0000313" key="1">
    <source>
        <dbReference type="EMBL" id="MBW7459245.1"/>
    </source>
</evidence>
<dbReference type="Proteomes" id="UP001519887">
    <property type="component" value="Unassembled WGS sequence"/>
</dbReference>
<keyword evidence="2" id="KW-1185">Reference proteome</keyword>
<gene>
    <name evidence="1" type="ORF">K0U00_34855</name>
</gene>
<dbReference type="Pfam" id="PF01244">
    <property type="entry name" value="Peptidase_M19"/>
    <property type="match status" value="1"/>
</dbReference>
<dbReference type="EMBL" id="JAHZIK010001549">
    <property type="protein sequence ID" value="MBW7459245.1"/>
    <property type="molecule type" value="Genomic_DNA"/>
</dbReference>
<dbReference type="PROSITE" id="PS51365">
    <property type="entry name" value="RENAL_DIPEPTIDASE_2"/>
    <property type="match status" value="1"/>
</dbReference>